<dbReference type="AlphaFoldDB" id="M0E3Q9"/>
<protein>
    <submittedName>
        <fullName evidence="1">Uncharacterized protein</fullName>
    </submittedName>
</protein>
<organism evidence="1 2">
    <name type="scientific">Halorubrum californiense DSM 19288</name>
    <dbReference type="NCBI Taxonomy" id="1227465"/>
    <lineage>
        <taxon>Archaea</taxon>
        <taxon>Methanobacteriati</taxon>
        <taxon>Methanobacteriota</taxon>
        <taxon>Stenosarchaea group</taxon>
        <taxon>Halobacteria</taxon>
        <taxon>Halobacteriales</taxon>
        <taxon>Haloferacaceae</taxon>
        <taxon>Halorubrum</taxon>
    </lineage>
</organism>
<evidence type="ECO:0000313" key="1">
    <source>
        <dbReference type="EMBL" id="ELZ41673.1"/>
    </source>
</evidence>
<gene>
    <name evidence="1" type="ORF">C463_12102</name>
</gene>
<reference evidence="1 2" key="1">
    <citation type="journal article" date="2014" name="PLoS Genet.">
        <title>Phylogenetically driven sequencing of extremely halophilic archaea reveals strategies for static and dynamic osmo-response.</title>
        <authorList>
            <person name="Becker E.A."/>
            <person name="Seitzer P.M."/>
            <person name="Tritt A."/>
            <person name="Larsen D."/>
            <person name="Krusor M."/>
            <person name="Yao A.I."/>
            <person name="Wu D."/>
            <person name="Madern D."/>
            <person name="Eisen J.A."/>
            <person name="Darling A.E."/>
            <person name="Facciotti M.T."/>
        </authorList>
    </citation>
    <scope>NUCLEOTIDE SEQUENCE [LARGE SCALE GENOMIC DNA]</scope>
    <source>
        <strain evidence="1 2">DSM 19288</strain>
    </source>
</reference>
<keyword evidence="2" id="KW-1185">Reference proteome</keyword>
<accession>M0E3Q9</accession>
<comment type="caution">
    <text evidence="1">The sequence shown here is derived from an EMBL/GenBank/DDBJ whole genome shotgun (WGS) entry which is preliminary data.</text>
</comment>
<proteinExistence type="predicted"/>
<dbReference type="Proteomes" id="UP000011586">
    <property type="component" value="Unassembled WGS sequence"/>
</dbReference>
<dbReference type="EMBL" id="AOJK01000062">
    <property type="protein sequence ID" value="ELZ41673.1"/>
    <property type="molecule type" value="Genomic_DNA"/>
</dbReference>
<sequence length="77" mass="9090">MVDAKHEYFFEFVVAVDRVFCEVHVALARSFELRIWAVEAVFEVGEVTFESFDVCFEIIDSHQGETKERLVPLRHQR</sequence>
<evidence type="ECO:0000313" key="2">
    <source>
        <dbReference type="Proteomes" id="UP000011586"/>
    </source>
</evidence>
<name>M0E3Q9_9EURY</name>
<dbReference type="PATRIC" id="fig|1227465.4.peg.2350"/>